<dbReference type="PRINTS" id="PR00385">
    <property type="entry name" value="P450"/>
</dbReference>
<keyword evidence="4 7" id="KW-0479">Metal-binding</keyword>
<dbReference type="InterPro" id="IPR036396">
    <property type="entry name" value="Cyt_P450_sf"/>
</dbReference>
<dbReference type="Gene3D" id="1.10.630.10">
    <property type="entry name" value="Cytochrome P450"/>
    <property type="match status" value="1"/>
</dbReference>
<keyword evidence="3 7" id="KW-0349">Heme</keyword>
<gene>
    <name evidence="8" type="ORF">DNG_07130</name>
</gene>
<dbReference type="AlphaFoldDB" id="A0AAE8N124"/>
<dbReference type="GO" id="GO:0016705">
    <property type="term" value="F:oxidoreductase activity, acting on paired donors, with incorporation or reduction of molecular oxygen"/>
    <property type="evidence" value="ECO:0007669"/>
    <property type="project" value="InterPro"/>
</dbReference>
<name>A0AAE8N124_9PEZI</name>
<dbReference type="PANTHER" id="PTHR24305">
    <property type="entry name" value="CYTOCHROME P450"/>
    <property type="match status" value="1"/>
</dbReference>
<evidence type="ECO:0000256" key="7">
    <source>
        <dbReference type="PIRSR" id="PIRSR602403-1"/>
    </source>
</evidence>
<dbReference type="Proteomes" id="UP001187682">
    <property type="component" value="Unassembled WGS sequence"/>
</dbReference>
<evidence type="ECO:0000313" key="8">
    <source>
        <dbReference type="EMBL" id="SPO04445.1"/>
    </source>
</evidence>
<sequence>MGILSREGIAALLASIWESPLLARALQSREDLSALLASALDNPLLTAGLLSLAPAALFAVQTFRTWRRLRHIGGPPLAGFTNLWLVRAIMGGNTHWDLAHVSAKYGALSRPLARIGPNELITSDPGMLRQMLGVRSRYQRSDWYIGMRFDPNSDNILSQRDSGLHHALRSKMSAGYTGKDIDEAEQKIDRNVTALLTLLHTKYDSTDSASAPKPFDFGRIVQYFTLDVISDLAYSEPFGCLREDRDMYGYIDAVEKNMPFIMIVTTMPKLGWVLRTGLLSRVMPSEKDELGFGRVLGICKQKAAERFGPDRKVQRDMLGSFVAHGLTQPEAESESLLQIVAGSETTATSIRATVLYAITNPRIYNKLVAEITTAAAPGNDLPTPVPDSVAKKLPYLQAVIKEGLRIWPPITGLMSKIVPPGGDSFRGVHLPEGTVVGYSAFGLSRNKEVWGEDADIFRPERWLEGTAEEIRAREAAVDLVFGHGRWSCLGKNVAYVELGKVLFEMLRHFDICVADPAKVWDSTCVGIFMQHNFWLIATRREQMV</sequence>
<dbReference type="PANTHER" id="PTHR24305:SF168">
    <property type="entry name" value="P450, PUTATIVE (EUROFUNG)-RELATED"/>
    <property type="match status" value="1"/>
</dbReference>
<dbReference type="GO" id="GO:0020037">
    <property type="term" value="F:heme binding"/>
    <property type="evidence" value="ECO:0007669"/>
    <property type="project" value="InterPro"/>
</dbReference>
<reference evidence="8" key="1">
    <citation type="submission" date="2018-03" db="EMBL/GenBank/DDBJ databases">
        <authorList>
            <person name="Guldener U."/>
        </authorList>
    </citation>
    <scope>NUCLEOTIDE SEQUENCE</scope>
</reference>
<organism evidence="8 9">
    <name type="scientific">Cephalotrichum gorgonifer</name>
    <dbReference type="NCBI Taxonomy" id="2041049"/>
    <lineage>
        <taxon>Eukaryota</taxon>
        <taxon>Fungi</taxon>
        <taxon>Dikarya</taxon>
        <taxon>Ascomycota</taxon>
        <taxon>Pezizomycotina</taxon>
        <taxon>Sordariomycetes</taxon>
        <taxon>Hypocreomycetidae</taxon>
        <taxon>Microascales</taxon>
        <taxon>Microascaceae</taxon>
        <taxon>Cephalotrichum</taxon>
    </lineage>
</organism>
<comment type="similarity">
    <text evidence="2">Belongs to the cytochrome P450 family.</text>
</comment>
<evidence type="ECO:0000313" key="9">
    <source>
        <dbReference type="Proteomes" id="UP001187682"/>
    </source>
</evidence>
<evidence type="ECO:0000256" key="6">
    <source>
        <dbReference type="ARBA" id="ARBA00023033"/>
    </source>
</evidence>
<keyword evidence="5 7" id="KW-0408">Iron</keyword>
<dbReference type="CDD" id="cd11060">
    <property type="entry name" value="CYP57A1-like"/>
    <property type="match status" value="1"/>
</dbReference>
<dbReference type="InterPro" id="IPR002403">
    <property type="entry name" value="Cyt_P450_E_grp-IV"/>
</dbReference>
<feature type="binding site" description="axial binding residue" evidence="7">
    <location>
        <position position="488"/>
    </location>
    <ligand>
        <name>heme</name>
        <dbReference type="ChEBI" id="CHEBI:30413"/>
    </ligand>
    <ligandPart>
        <name>Fe</name>
        <dbReference type="ChEBI" id="CHEBI:18248"/>
    </ligandPart>
</feature>
<comment type="caution">
    <text evidence="8">The sequence shown here is derived from an EMBL/GenBank/DDBJ whole genome shotgun (WGS) entry which is preliminary data.</text>
</comment>
<evidence type="ECO:0000256" key="5">
    <source>
        <dbReference type="ARBA" id="ARBA00023004"/>
    </source>
</evidence>
<dbReference type="PRINTS" id="PR00465">
    <property type="entry name" value="EP450IV"/>
</dbReference>
<keyword evidence="6" id="KW-0560">Oxidoreductase</keyword>
<dbReference type="Pfam" id="PF00067">
    <property type="entry name" value="p450"/>
    <property type="match status" value="1"/>
</dbReference>
<evidence type="ECO:0000256" key="2">
    <source>
        <dbReference type="ARBA" id="ARBA00010617"/>
    </source>
</evidence>
<protein>
    <submittedName>
        <fullName evidence="8">Related to pisatin demethylase (Cytochrome P450)</fullName>
    </submittedName>
</protein>
<evidence type="ECO:0000256" key="4">
    <source>
        <dbReference type="ARBA" id="ARBA00022723"/>
    </source>
</evidence>
<dbReference type="SUPFAM" id="SSF48264">
    <property type="entry name" value="Cytochrome P450"/>
    <property type="match status" value="1"/>
</dbReference>
<dbReference type="InterPro" id="IPR001128">
    <property type="entry name" value="Cyt_P450"/>
</dbReference>
<evidence type="ECO:0000256" key="3">
    <source>
        <dbReference type="ARBA" id="ARBA00022617"/>
    </source>
</evidence>
<comment type="cofactor">
    <cofactor evidence="1 7">
        <name>heme</name>
        <dbReference type="ChEBI" id="CHEBI:30413"/>
    </cofactor>
</comment>
<dbReference type="GO" id="GO:0004497">
    <property type="term" value="F:monooxygenase activity"/>
    <property type="evidence" value="ECO:0007669"/>
    <property type="project" value="UniProtKB-KW"/>
</dbReference>
<dbReference type="EMBL" id="ONZQ02000010">
    <property type="protein sequence ID" value="SPO04445.1"/>
    <property type="molecule type" value="Genomic_DNA"/>
</dbReference>
<proteinExistence type="inferred from homology"/>
<keyword evidence="9" id="KW-1185">Reference proteome</keyword>
<keyword evidence="6" id="KW-0503">Monooxygenase</keyword>
<accession>A0AAE8N124</accession>
<evidence type="ECO:0000256" key="1">
    <source>
        <dbReference type="ARBA" id="ARBA00001971"/>
    </source>
</evidence>
<dbReference type="InterPro" id="IPR050121">
    <property type="entry name" value="Cytochrome_P450_monoxygenase"/>
</dbReference>
<dbReference type="GO" id="GO:0005506">
    <property type="term" value="F:iron ion binding"/>
    <property type="evidence" value="ECO:0007669"/>
    <property type="project" value="InterPro"/>
</dbReference>